<evidence type="ECO:0008006" key="4">
    <source>
        <dbReference type="Google" id="ProtNLM"/>
    </source>
</evidence>
<protein>
    <recommendedName>
        <fullName evidence="4">Transposase IS204/IS1001/IS1096/IS1165 zinc-finger domain-containing protein</fullName>
    </recommendedName>
</protein>
<dbReference type="Proteomes" id="UP000325787">
    <property type="component" value="Chromosome"/>
</dbReference>
<accession>A0A5Q0H3Q4</accession>
<dbReference type="OrthoDB" id="3238779at2"/>
<keyword evidence="3" id="KW-1185">Reference proteome</keyword>
<dbReference type="KEGG" id="ssyi:EKG83_27585"/>
<name>A0A5Q0H3Q4_SACSY</name>
<feature type="region of interest" description="Disordered" evidence="1">
    <location>
        <begin position="104"/>
        <end position="164"/>
    </location>
</feature>
<sequence>MHPTTGTDSPKYRPRKRIDIHNRITNRLATHRHHRKCARAPCPVCGTATAKVHGYHPRQTFREQVPGLLERHQRRTVRLVRRCSRGVDRPLASVNVVVHRVSQAEGSPVPRTGGRAGRSRRSWRLPSPAPLLVGRWRDRPLRSGGLPRRRSAWTRSGPRRRASC</sequence>
<evidence type="ECO:0000313" key="3">
    <source>
        <dbReference type="Proteomes" id="UP000325787"/>
    </source>
</evidence>
<proteinExistence type="predicted"/>
<evidence type="ECO:0000313" key="2">
    <source>
        <dbReference type="EMBL" id="QFZ20663.1"/>
    </source>
</evidence>
<reference evidence="3" key="1">
    <citation type="journal article" date="2021" name="Curr. Microbiol.">
        <title>Complete genome of nocamycin-producing strain Saccharothrix syringae NRRL B-16468 reveals the biosynthetic potential for secondary metabolites.</title>
        <authorList>
            <person name="Mo X."/>
            <person name="Yang S."/>
        </authorList>
    </citation>
    <scope>NUCLEOTIDE SEQUENCE [LARGE SCALE GENOMIC DNA]</scope>
    <source>
        <strain evidence="3">ATCC 51364 / DSM 43886 / JCM 6844 / KCTC 9398 / NBRC 14523 / NRRL B-16468 / INA 2240</strain>
    </source>
</reference>
<dbReference type="AlphaFoldDB" id="A0A5Q0H3Q4"/>
<organism evidence="2 3">
    <name type="scientific">Saccharothrix syringae</name>
    <name type="common">Nocardiopsis syringae</name>
    <dbReference type="NCBI Taxonomy" id="103733"/>
    <lineage>
        <taxon>Bacteria</taxon>
        <taxon>Bacillati</taxon>
        <taxon>Actinomycetota</taxon>
        <taxon>Actinomycetes</taxon>
        <taxon>Pseudonocardiales</taxon>
        <taxon>Pseudonocardiaceae</taxon>
        <taxon>Saccharothrix</taxon>
    </lineage>
</organism>
<feature type="compositionally biased region" description="Basic residues" evidence="1">
    <location>
        <begin position="147"/>
        <end position="164"/>
    </location>
</feature>
<evidence type="ECO:0000256" key="1">
    <source>
        <dbReference type="SAM" id="MobiDB-lite"/>
    </source>
</evidence>
<dbReference type="EMBL" id="CP034550">
    <property type="protein sequence ID" value="QFZ20663.1"/>
    <property type="molecule type" value="Genomic_DNA"/>
</dbReference>
<gene>
    <name evidence="2" type="ORF">EKG83_27585</name>
</gene>